<evidence type="ECO:0000313" key="5">
    <source>
        <dbReference type="EMBL" id="CAL4144422.1"/>
    </source>
</evidence>
<evidence type="ECO:0000313" key="6">
    <source>
        <dbReference type="Proteomes" id="UP001497623"/>
    </source>
</evidence>
<keyword evidence="2" id="KW-0067">ATP-binding</keyword>
<reference evidence="5 6" key="1">
    <citation type="submission" date="2024-05" db="EMBL/GenBank/DDBJ databases">
        <authorList>
            <person name="Wallberg A."/>
        </authorList>
    </citation>
    <scope>NUCLEOTIDE SEQUENCE [LARGE SCALE GENOMIC DNA]</scope>
</reference>
<dbReference type="EMBL" id="CAXKWB010034300">
    <property type="protein sequence ID" value="CAL4144422.1"/>
    <property type="molecule type" value="Genomic_DNA"/>
</dbReference>
<dbReference type="PANTHER" id="PTHR12435">
    <property type="match status" value="1"/>
</dbReference>
<dbReference type="InterPro" id="IPR013641">
    <property type="entry name" value="KTI12/PSTK"/>
</dbReference>
<evidence type="ECO:0000256" key="2">
    <source>
        <dbReference type="ARBA" id="ARBA00022840"/>
    </source>
</evidence>
<keyword evidence="1" id="KW-0547">Nucleotide-binding</keyword>
<gene>
    <name evidence="5" type="ORF">MNOR_LOCUS29506</name>
</gene>
<name>A0AAV2RWU6_MEGNR</name>
<dbReference type="Proteomes" id="UP001497623">
    <property type="component" value="Unassembled WGS sequence"/>
</dbReference>
<proteinExistence type="inferred from homology"/>
<comment type="caution">
    <text evidence="5">The sequence shown here is derived from an EMBL/GenBank/DDBJ whole genome shotgun (WGS) entry which is preliminary data.</text>
</comment>
<evidence type="ECO:0000256" key="3">
    <source>
        <dbReference type="ARBA" id="ARBA00025768"/>
    </source>
</evidence>
<dbReference type="AlphaFoldDB" id="A0AAV2RWU6"/>
<protein>
    <recommendedName>
        <fullName evidence="4">Protein KTI12 homolog</fullName>
    </recommendedName>
</protein>
<dbReference type="GO" id="GO:0005524">
    <property type="term" value="F:ATP binding"/>
    <property type="evidence" value="ECO:0007669"/>
    <property type="project" value="UniProtKB-KW"/>
</dbReference>
<dbReference type="Pfam" id="PF08433">
    <property type="entry name" value="KTI12"/>
    <property type="match status" value="1"/>
</dbReference>
<comment type="similarity">
    <text evidence="3">Belongs to the KTI12 family.</text>
</comment>
<keyword evidence="6" id="KW-1185">Reference proteome</keyword>
<sequence length="129" mass="14581">RWDSPMFTILPESTPAFEDIFGALYLRKPPPPNQSTQNQPLAPTNFLYELDRTTQDVVSCIMSAQKTQVDGDSIKVPNTTELVSLGRKVSLADLTRARRQYITYTKMHPVEDTARLTTLFVQYLNSTLG</sequence>
<evidence type="ECO:0000256" key="1">
    <source>
        <dbReference type="ARBA" id="ARBA00022741"/>
    </source>
</evidence>
<feature type="non-terminal residue" evidence="5">
    <location>
        <position position="1"/>
    </location>
</feature>
<accession>A0AAV2RWU6</accession>
<organism evidence="5 6">
    <name type="scientific">Meganyctiphanes norvegica</name>
    <name type="common">Northern krill</name>
    <name type="synonym">Thysanopoda norvegica</name>
    <dbReference type="NCBI Taxonomy" id="48144"/>
    <lineage>
        <taxon>Eukaryota</taxon>
        <taxon>Metazoa</taxon>
        <taxon>Ecdysozoa</taxon>
        <taxon>Arthropoda</taxon>
        <taxon>Crustacea</taxon>
        <taxon>Multicrustacea</taxon>
        <taxon>Malacostraca</taxon>
        <taxon>Eumalacostraca</taxon>
        <taxon>Eucarida</taxon>
        <taxon>Euphausiacea</taxon>
        <taxon>Euphausiidae</taxon>
        <taxon>Meganyctiphanes</taxon>
    </lineage>
</organism>
<evidence type="ECO:0000256" key="4">
    <source>
        <dbReference type="ARBA" id="ARBA00026170"/>
    </source>
</evidence>